<name>A0A4Y8MKV6_9BURK</name>
<dbReference type="Pfam" id="PF01571">
    <property type="entry name" value="GCV_T"/>
    <property type="match status" value="1"/>
</dbReference>
<sequence>MTNENPVPPSLSVYDVPVYPDVATYGNVLGSLRIWEGDGWKRESMSWKTGAYIASNLSGLPEITFSGPHAQEFLSRVSVNNVYKWPIGTSKHLVSVNEHGLIANHGLAVRDSEDSFRQFASIPWLPYLAESLGIDVQVDYRQIFLYQVAGPSSLQVLERLIGEELRSVAFLGLKKVRIPGIPANVEIEVSRIGMAGTLAYELRGPIEYGPEVFDAVYRAGADVGIARLGWRTYVVNHTEGGFPQQGCTFLPSAYGDPGFATHPVFGITAPDASAPAANTPNAGLPGSADPTDMRARMRTPFEVNWGWVAKFDHDFIGRAALEAEAAKPLRKTITLRWNKEDVLDVFASQFEQGEEYKNFEFPTTPPSPAGGHADLVTKDGVSVGISSLAVYSYYYREMISHATIDRDQEIGSEVVVHWGDHGGRIKEIRATVERFPYLDLPSNKDYDLDRIPSGVASAVIAHPCGEMTARIPNSPTTECTRVQERER</sequence>
<evidence type="ECO:0000259" key="2">
    <source>
        <dbReference type="Pfam" id="PF01571"/>
    </source>
</evidence>
<comment type="caution">
    <text evidence="3">The sequence shown here is derived from an EMBL/GenBank/DDBJ whole genome shotgun (WGS) entry which is preliminary data.</text>
</comment>
<dbReference type="AlphaFoldDB" id="A0A4Y8MKV6"/>
<dbReference type="PANTHER" id="PTHR43757:SF2">
    <property type="entry name" value="AMINOMETHYLTRANSFERASE, MITOCHONDRIAL"/>
    <property type="match status" value="1"/>
</dbReference>
<dbReference type="SUPFAM" id="SSF103025">
    <property type="entry name" value="Folate-binding domain"/>
    <property type="match status" value="1"/>
</dbReference>
<keyword evidence="3" id="KW-0808">Transferase</keyword>
<gene>
    <name evidence="3" type="ORF">E2553_37470</name>
</gene>
<dbReference type="InterPro" id="IPR028896">
    <property type="entry name" value="GcvT/YgfZ/DmdA"/>
</dbReference>
<organism evidence="3 4">
    <name type="scientific">Paraburkholderia dipogonis</name>
    <dbReference type="NCBI Taxonomy" id="1211383"/>
    <lineage>
        <taxon>Bacteria</taxon>
        <taxon>Pseudomonadati</taxon>
        <taxon>Pseudomonadota</taxon>
        <taxon>Betaproteobacteria</taxon>
        <taxon>Burkholderiales</taxon>
        <taxon>Burkholderiaceae</taxon>
        <taxon>Paraburkholderia</taxon>
    </lineage>
</organism>
<feature type="domain" description="GCVT N-terminal" evidence="2">
    <location>
        <begin position="38"/>
        <end position="244"/>
    </location>
</feature>
<dbReference type="GO" id="GO:0016740">
    <property type="term" value="F:transferase activity"/>
    <property type="evidence" value="ECO:0007669"/>
    <property type="project" value="UniProtKB-KW"/>
</dbReference>
<accession>A0A4Y8MKV6</accession>
<dbReference type="PIRSF" id="PIRSF006487">
    <property type="entry name" value="GcvT"/>
    <property type="match status" value="1"/>
</dbReference>
<dbReference type="EMBL" id="SNVI01000004">
    <property type="protein sequence ID" value="TFE38087.1"/>
    <property type="molecule type" value="Genomic_DNA"/>
</dbReference>
<protein>
    <submittedName>
        <fullName evidence="3">Aminomethyl transferase family protein</fullName>
    </submittedName>
</protein>
<dbReference type="InterPro" id="IPR006222">
    <property type="entry name" value="GCVT_N"/>
</dbReference>
<feature type="binding site" evidence="1">
    <location>
        <position position="201"/>
    </location>
    <ligand>
        <name>substrate</name>
    </ligand>
</feature>
<dbReference type="Gene3D" id="3.30.1360.120">
    <property type="entry name" value="Probable tRNA modification gtpase trme, domain 1"/>
    <property type="match status" value="1"/>
</dbReference>
<evidence type="ECO:0000313" key="3">
    <source>
        <dbReference type="EMBL" id="TFE38087.1"/>
    </source>
</evidence>
<dbReference type="RefSeq" id="WP_134465737.1">
    <property type="nucleotide sequence ID" value="NZ_JBHMFL010000109.1"/>
</dbReference>
<proteinExistence type="predicted"/>
<dbReference type="PANTHER" id="PTHR43757">
    <property type="entry name" value="AMINOMETHYLTRANSFERASE"/>
    <property type="match status" value="1"/>
</dbReference>
<reference evidence="3 4" key="1">
    <citation type="submission" date="2019-03" db="EMBL/GenBank/DDBJ databases">
        <title>Complete Genome Sequence of Paraburkholderia dipogonis ICMP 19430T, a Nitrogen-fixing Symbiont of the South African Invasive Legume Dipogon lignosus in New Zealand.</title>
        <authorList>
            <person name="De Meyer S.E."/>
        </authorList>
    </citation>
    <scope>NUCLEOTIDE SEQUENCE [LARGE SCALE GENOMIC DNA]</scope>
    <source>
        <strain evidence="3 4">ICMP 19430</strain>
    </source>
</reference>
<evidence type="ECO:0000313" key="4">
    <source>
        <dbReference type="Proteomes" id="UP000297385"/>
    </source>
</evidence>
<dbReference type="InterPro" id="IPR027266">
    <property type="entry name" value="TrmE/GcvT-like"/>
</dbReference>
<dbReference type="GeneID" id="97310138"/>
<dbReference type="Proteomes" id="UP000297385">
    <property type="component" value="Unassembled WGS sequence"/>
</dbReference>
<evidence type="ECO:0000256" key="1">
    <source>
        <dbReference type="PIRSR" id="PIRSR006487-1"/>
    </source>
</evidence>